<evidence type="ECO:0000313" key="8">
    <source>
        <dbReference type="EMBL" id="STD01796.1"/>
    </source>
</evidence>
<comment type="subcellular location">
    <subcellularLocation>
        <location evidence="1">Cell outer membrane</location>
    </subcellularLocation>
</comment>
<dbReference type="Pfam" id="PF07980">
    <property type="entry name" value="SusD_RagB"/>
    <property type="match status" value="1"/>
</dbReference>
<reference evidence="8 9" key="1">
    <citation type="submission" date="2018-06" db="EMBL/GenBank/DDBJ databases">
        <authorList>
            <consortium name="Pathogen Informatics"/>
            <person name="Doyle S."/>
        </authorList>
    </citation>
    <scope>NUCLEOTIDE SEQUENCE [LARGE SCALE GENOMIC DNA]</scope>
    <source>
        <strain evidence="8 9">NCTC10588</strain>
    </source>
</reference>
<dbReference type="Gene3D" id="1.25.40.390">
    <property type="match status" value="1"/>
</dbReference>
<comment type="caution">
    <text evidence="8">The sequence shown here is derived from an EMBL/GenBank/DDBJ whole genome shotgun (WGS) entry which is preliminary data.</text>
</comment>
<dbReference type="GO" id="GO:0009279">
    <property type="term" value="C:cell outer membrane"/>
    <property type="evidence" value="ECO:0007669"/>
    <property type="project" value="UniProtKB-SubCell"/>
</dbReference>
<evidence type="ECO:0000313" key="9">
    <source>
        <dbReference type="Proteomes" id="UP000254876"/>
    </source>
</evidence>
<dbReference type="PROSITE" id="PS51257">
    <property type="entry name" value="PROKAR_LIPOPROTEIN"/>
    <property type="match status" value="1"/>
</dbReference>
<evidence type="ECO:0000256" key="1">
    <source>
        <dbReference type="ARBA" id="ARBA00004442"/>
    </source>
</evidence>
<dbReference type="Proteomes" id="UP000254876">
    <property type="component" value="Unassembled WGS sequence"/>
</dbReference>
<evidence type="ECO:0000256" key="4">
    <source>
        <dbReference type="ARBA" id="ARBA00023136"/>
    </source>
</evidence>
<evidence type="ECO:0000256" key="2">
    <source>
        <dbReference type="ARBA" id="ARBA00006275"/>
    </source>
</evidence>
<feature type="domain" description="RagB/SusD" evidence="6">
    <location>
        <begin position="263"/>
        <end position="559"/>
    </location>
</feature>
<accession>A0A7Z7LVY1</accession>
<proteinExistence type="inferred from homology"/>
<dbReference type="RefSeq" id="WP_086982941.1">
    <property type="nucleotide sequence ID" value="NZ_FTQZ01000006.1"/>
</dbReference>
<evidence type="ECO:0000256" key="3">
    <source>
        <dbReference type="ARBA" id="ARBA00022729"/>
    </source>
</evidence>
<keyword evidence="4" id="KW-0472">Membrane</keyword>
<evidence type="ECO:0000259" key="6">
    <source>
        <dbReference type="Pfam" id="PF07980"/>
    </source>
</evidence>
<organism evidence="8 9">
    <name type="scientific">Elizabethkingia anophelis</name>
    <dbReference type="NCBI Taxonomy" id="1117645"/>
    <lineage>
        <taxon>Bacteria</taxon>
        <taxon>Pseudomonadati</taxon>
        <taxon>Bacteroidota</taxon>
        <taxon>Flavobacteriia</taxon>
        <taxon>Flavobacteriales</taxon>
        <taxon>Weeksellaceae</taxon>
        <taxon>Elizabethkingia</taxon>
    </lineage>
</organism>
<dbReference type="InterPro" id="IPR012944">
    <property type="entry name" value="SusD_RagB_dom"/>
</dbReference>
<evidence type="ECO:0000259" key="7">
    <source>
        <dbReference type="Pfam" id="PF14322"/>
    </source>
</evidence>
<dbReference type="AlphaFoldDB" id="A0A7Z7LVY1"/>
<dbReference type="Pfam" id="PF14322">
    <property type="entry name" value="SusD-like_3"/>
    <property type="match status" value="1"/>
</dbReference>
<dbReference type="EMBL" id="UFYD01000001">
    <property type="protein sequence ID" value="STD01796.1"/>
    <property type="molecule type" value="Genomic_DNA"/>
</dbReference>
<evidence type="ECO:0000256" key="5">
    <source>
        <dbReference type="ARBA" id="ARBA00023237"/>
    </source>
</evidence>
<gene>
    <name evidence="8" type="ORF">NCTC10588_01698</name>
</gene>
<keyword evidence="3" id="KW-0732">Signal</keyword>
<keyword evidence="5" id="KW-0998">Cell outer membrane</keyword>
<feature type="domain" description="SusD-like N-terminal" evidence="7">
    <location>
        <begin position="66"/>
        <end position="222"/>
    </location>
</feature>
<comment type="similarity">
    <text evidence="2">Belongs to the SusD family.</text>
</comment>
<dbReference type="SUPFAM" id="SSF48452">
    <property type="entry name" value="TPR-like"/>
    <property type="match status" value="1"/>
</dbReference>
<dbReference type="CDD" id="cd08977">
    <property type="entry name" value="SusD"/>
    <property type="match status" value="1"/>
</dbReference>
<dbReference type="InterPro" id="IPR033985">
    <property type="entry name" value="SusD-like_N"/>
</dbReference>
<dbReference type="InterPro" id="IPR011990">
    <property type="entry name" value="TPR-like_helical_dom_sf"/>
</dbReference>
<sequence>MKKYFIYTAIITATVTSCNLDTQPMSEIVSDELLSNPNSITTVTNGNYAILKGDADGGGFYNNLYRASEYGTDNVALSGTTTDDFFYMYNYKLVKTGGRVANIWSNGYKAIIGCNKVIELAKEGKDSTTDQLIGENYFLRAYSYFQLVNIFGRPYYQGRENLGVPVKINTDVNNLPPRSTVGQVYDQVISDLLKAETLMSDNTSHIRATKIAAQALLSRVYLYMGDNQKAIEYTNKVISSGERSLLPTNELGDYSKKTPEANNETIFAFKYNKDGDYNHGWYTIGSMFANIQDVGWGEMYASQSYLDLIDQSGGDARRKFISPVYTLDNNGSKIPAVYYVDNNYKYWFGRLYEEGGKTKFKITKPNPADPKTNITYTYELLSEPGGPKGTLYYTYDENNAKTYVTKDYDMDKRNGYPKFYILKCSLQDGIPQLYSPVILRLAEMYLNRAEAYAKQGNVAAALADINIIRQRAGVAAYTSLPTGRNILDVVLDERRLELAFEGHRKFDVFRNGKTLNRRYPGTHLNGASPFYEVKPNDKRVVLYLPESQIIAQPNLIQNPD</sequence>
<name>A0A7Z7LVY1_9FLAO</name>
<protein>
    <submittedName>
        <fullName evidence="8">SusD family</fullName>
    </submittedName>
</protein>